<evidence type="ECO:0000256" key="2">
    <source>
        <dbReference type="SAM" id="MobiDB-lite"/>
    </source>
</evidence>
<dbReference type="InParanoid" id="C4JGZ0"/>
<dbReference type="GeneID" id="8439925"/>
<feature type="compositionally biased region" description="Pro residues" evidence="2">
    <location>
        <begin position="1"/>
        <end position="18"/>
    </location>
</feature>
<reference evidence="4" key="1">
    <citation type="journal article" date="2009" name="Genome Res.">
        <title>Comparative genomic analyses of the human fungal pathogens Coccidioides and their relatives.</title>
        <authorList>
            <person name="Sharpton T.J."/>
            <person name="Stajich J.E."/>
            <person name="Rounsley S.D."/>
            <person name="Gardner M.J."/>
            <person name="Wortman J.R."/>
            <person name="Jordar V.S."/>
            <person name="Maiti R."/>
            <person name="Kodira C.D."/>
            <person name="Neafsey D.E."/>
            <person name="Zeng Q."/>
            <person name="Hung C.-Y."/>
            <person name="McMahan C."/>
            <person name="Muszewska A."/>
            <person name="Grynberg M."/>
            <person name="Mandel M.A."/>
            <person name="Kellner E.M."/>
            <person name="Barker B.M."/>
            <person name="Galgiani J.N."/>
            <person name="Orbach M.J."/>
            <person name="Kirkland T.N."/>
            <person name="Cole G.T."/>
            <person name="Henn M.R."/>
            <person name="Birren B.W."/>
            <person name="Taylor J.W."/>
        </authorList>
    </citation>
    <scope>NUCLEOTIDE SEQUENCE [LARGE SCALE GENOMIC DNA]</scope>
    <source>
        <strain evidence="4">UAMH 1704</strain>
    </source>
</reference>
<accession>C4JGZ0</accession>
<protein>
    <submittedName>
        <fullName evidence="3">Uncharacterized protein</fullName>
    </submittedName>
</protein>
<dbReference type="KEGG" id="ure:UREG_01241"/>
<dbReference type="AlphaFoldDB" id="C4JGZ0"/>
<evidence type="ECO:0000256" key="1">
    <source>
        <dbReference type="SAM" id="Coils"/>
    </source>
</evidence>
<feature type="coiled-coil region" evidence="1">
    <location>
        <begin position="168"/>
        <end position="195"/>
    </location>
</feature>
<dbReference type="VEuPathDB" id="FungiDB:UREG_01241"/>
<proteinExistence type="predicted"/>
<dbReference type="HOGENOM" id="CLU_1355553_0_0_1"/>
<sequence>MPLPIQVPPQIDPPPPYPARYHRAEGEHEHLRVFRGTFTIGNRELETSGTYDSRHSAVFSFEDHPARRPSDAPNANANANATATARIHPTVRADCPNLVRPGLSPIQRVRTPERLDGARQQWLEDRLSMEQRLRVEKENNQKLREWIIKERREMRKEVQDRVHELRMAEGVKNENASLKEEIEQLKRRLARCEVDEQTDDED</sequence>
<evidence type="ECO:0000313" key="3">
    <source>
        <dbReference type="EMBL" id="EEP76392.1"/>
    </source>
</evidence>
<organism evidence="3 4">
    <name type="scientific">Uncinocarpus reesii (strain UAMH 1704)</name>
    <dbReference type="NCBI Taxonomy" id="336963"/>
    <lineage>
        <taxon>Eukaryota</taxon>
        <taxon>Fungi</taxon>
        <taxon>Dikarya</taxon>
        <taxon>Ascomycota</taxon>
        <taxon>Pezizomycotina</taxon>
        <taxon>Eurotiomycetes</taxon>
        <taxon>Eurotiomycetidae</taxon>
        <taxon>Onygenales</taxon>
        <taxon>Onygenaceae</taxon>
        <taxon>Uncinocarpus</taxon>
    </lineage>
</organism>
<keyword evidence="1" id="KW-0175">Coiled coil</keyword>
<feature type="region of interest" description="Disordered" evidence="2">
    <location>
        <begin position="1"/>
        <end position="21"/>
    </location>
</feature>
<evidence type="ECO:0000313" key="4">
    <source>
        <dbReference type="Proteomes" id="UP000002058"/>
    </source>
</evidence>
<dbReference type="Proteomes" id="UP000002058">
    <property type="component" value="Unassembled WGS sequence"/>
</dbReference>
<dbReference type="OrthoDB" id="10552046at2759"/>
<keyword evidence="4" id="KW-1185">Reference proteome</keyword>
<name>C4JGZ0_UNCRE</name>
<gene>
    <name evidence="3" type="ORF">UREG_01241</name>
</gene>
<dbReference type="EMBL" id="CH476615">
    <property type="protein sequence ID" value="EEP76392.1"/>
    <property type="molecule type" value="Genomic_DNA"/>
</dbReference>
<dbReference type="RefSeq" id="XP_002541725.1">
    <property type="nucleotide sequence ID" value="XM_002541679.1"/>
</dbReference>